<dbReference type="EMBL" id="QOHO01000105">
    <property type="protein sequence ID" value="RFZ76109.1"/>
    <property type="molecule type" value="Genomic_DNA"/>
</dbReference>
<dbReference type="AlphaFoldDB" id="A0A3E2N536"/>
<gene>
    <name evidence="3" type="ORF">DS742_25380</name>
</gene>
<dbReference type="Proteomes" id="UP000260680">
    <property type="component" value="Unassembled WGS sequence"/>
</dbReference>
<sequence length="231" mass="25919">MSKKKIVTRRTKTPCHIGPVEVSKNLFCGSEAESFAMAEAPIQVDTLVPLNDLNPKIWDKGFRGEILYYPIHDYGTLPDDVLDALISKILDRLSHNKKVGLFCMGGHGRTGYIASIVLGKLGHKDPIAFLRTNYCKQAVESNAQIQHIADVLDRPELVEKYKSAVGDLNDFISFNRFNFGHGYFTSHAARGAAEEHTCDECAYFNLYGCRLYNDYYVSGYDLACSDFTEID</sequence>
<dbReference type="RefSeq" id="WP_117419724.1">
    <property type="nucleotide sequence ID" value="NZ_QOHO01000105.1"/>
</dbReference>
<feature type="domain" description="Swiss Army Knife protein DSP-PTPase phosphatase" evidence="2">
    <location>
        <begin position="65"/>
        <end position="145"/>
    </location>
</feature>
<accession>A0A3E2N536</accession>
<evidence type="ECO:0000259" key="2">
    <source>
        <dbReference type="Pfam" id="PF22784"/>
    </source>
</evidence>
<protein>
    <recommendedName>
        <fullName evidence="2">Swiss Army Knife protein DSP-PTPase phosphatase domain-containing protein</fullName>
    </recommendedName>
</protein>
<name>A0A3E2N536_9FIRM</name>
<reference evidence="3 4" key="1">
    <citation type="submission" date="2018-07" db="EMBL/GenBank/DDBJ databases">
        <title>New species, Clostridium PI-S10-A1B.</title>
        <authorList>
            <person name="Krishna G."/>
            <person name="Summeta K."/>
            <person name="Shikha S."/>
            <person name="Prabhu P.B."/>
            <person name="Suresh K."/>
        </authorList>
    </citation>
    <scope>NUCLEOTIDE SEQUENCE [LARGE SCALE GENOMIC DNA]</scope>
    <source>
        <strain evidence="3 4">PI-S10-A1B</strain>
    </source>
</reference>
<dbReference type="InterPro" id="IPR057023">
    <property type="entry name" value="PTP-SAK"/>
</dbReference>
<dbReference type="OrthoDB" id="2081133at2"/>
<comment type="caution">
    <text evidence="3">The sequence shown here is derived from an EMBL/GenBank/DDBJ whole genome shotgun (WGS) entry which is preliminary data.</text>
</comment>
<evidence type="ECO:0000313" key="3">
    <source>
        <dbReference type="EMBL" id="RFZ76109.1"/>
    </source>
</evidence>
<proteinExistence type="predicted"/>
<dbReference type="GO" id="GO:0016791">
    <property type="term" value="F:phosphatase activity"/>
    <property type="evidence" value="ECO:0007669"/>
    <property type="project" value="UniProtKB-ARBA"/>
</dbReference>
<evidence type="ECO:0000256" key="1">
    <source>
        <dbReference type="ARBA" id="ARBA00022801"/>
    </source>
</evidence>
<keyword evidence="1" id="KW-0378">Hydrolase</keyword>
<dbReference type="Pfam" id="PF22784">
    <property type="entry name" value="PTP-SAK"/>
    <property type="match status" value="1"/>
</dbReference>
<evidence type="ECO:0000313" key="4">
    <source>
        <dbReference type="Proteomes" id="UP000260680"/>
    </source>
</evidence>
<organism evidence="3 4">
    <name type="scientific">Lacrimispora amygdalina</name>
    <dbReference type="NCBI Taxonomy" id="253257"/>
    <lineage>
        <taxon>Bacteria</taxon>
        <taxon>Bacillati</taxon>
        <taxon>Bacillota</taxon>
        <taxon>Clostridia</taxon>
        <taxon>Lachnospirales</taxon>
        <taxon>Lachnospiraceae</taxon>
        <taxon>Lacrimispora</taxon>
    </lineage>
</organism>
<dbReference type="InterPro" id="IPR029021">
    <property type="entry name" value="Prot-tyrosine_phosphatase-like"/>
</dbReference>
<dbReference type="Gene3D" id="3.90.190.10">
    <property type="entry name" value="Protein tyrosine phosphatase superfamily"/>
    <property type="match status" value="1"/>
</dbReference>
<dbReference type="SUPFAM" id="SSF52799">
    <property type="entry name" value="(Phosphotyrosine protein) phosphatases II"/>
    <property type="match status" value="1"/>
</dbReference>